<dbReference type="Pfam" id="PF20554">
    <property type="entry name" value="DUF6766"/>
    <property type="match status" value="1"/>
</dbReference>
<keyword evidence="2" id="KW-0812">Transmembrane</keyword>
<dbReference type="InterPro" id="IPR046657">
    <property type="entry name" value="DUF6766"/>
</dbReference>
<dbReference type="RefSeq" id="WP_314509522.1">
    <property type="nucleotide sequence ID" value="NZ_JASJOU010000001.1"/>
</dbReference>
<feature type="transmembrane region" description="Helical" evidence="2">
    <location>
        <begin position="12"/>
        <end position="31"/>
    </location>
</feature>
<evidence type="ECO:0000256" key="1">
    <source>
        <dbReference type="SAM" id="MobiDB-lite"/>
    </source>
</evidence>
<keyword evidence="4" id="KW-1185">Reference proteome</keyword>
<evidence type="ECO:0008006" key="5">
    <source>
        <dbReference type="Google" id="ProtNLM"/>
    </source>
</evidence>
<reference evidence="3" key="1">
    <citation type="submission" date="2023-05" db="EMBL/GenBank/DDBJ databases">
        <authorList>
            <person name="Zhang X."/>
        </authorList>
    </citation>
    <scope>NUCLEOTIDE SEQUENCE</scope>
    <source>
        <strain evidence="3">BD1B2-1</strain>
    </source>
</reference>
<feature type="transmembrane region" description="Helical" evidence="2">
    <location>
        <begin position="125"/>
        <end position="146"/>
    </location>
</feature>
<sequence length="222" mass="25332">MAFNNHSFWYRNGLSLVLVTLFLLFWLGQVFTGWHSNNQALNEAGATPLSLADYLSSGHFISATFENWESEFLQMAAYVLLTVSLRQKGSSESKKLDEEEDVDRQPTPSSEAPWPVRKGGIWLKLYKNSLSLAFFLLFLCSFTLHLHGSYLNYKDEQAQKGLPAEPLHSYCFDSQFWFESLQNWQSEFLAVLSIVVLSIYLRQYGSPESKPVDAPHSQTGKE</sequence>
<keyword evidence="2" id="KW-1133">Transmembrane helix</keyword>
<keyword evidence="2" id="KW-0472">Membrane</keyword>
<proteinExistence type="predicted"/>
<gene>
    <name evidence="3" type="ORF">QNI22_05000</name>
</gene>
<evidence type="ECO:0000313" key="3">
    <source>
        <dbReference type="EMBL" id="MDJ1499987.1"/>
    </source>
</evidence>
<protein>
    <recommendedName>
        <fullName evidence="5">Transmembrane protein</fullName>
    </recommendedName>
</protein>
<name>A0AAE3R3G6_9BACT</name>
<dbReference type="Proteomes" id="UP001232063">
    <property type="component" value="Unassembled WGS sequence"/>
</dbReference>
<dbReference type="EMBL" id="JASJOU010000001">
    <property type="protein sequence ID" value="MDJ1499987.1"/>
    <property type="molecule type" value="Genomic_DNA"/>
</dbReference>
<dbReference type="AlphaFoldDB" id="A0AAE3R3G6"/>
<accession>A0AAE3R3G6</accession>
<evidence type="ECO:0000313" key="4">
    <source>
        <dbReference type="Proteomes" id="UP001232063"/>
    </source>
</evidence>
<organism evidence="3 4">
    <name type="scientific">Xanthocytophaga agilis</name>
    <dbReference type="NCBI Taxonomy" id="3048010"/>
    <lineage>
        <taxon>Bacteria</taxon>
        <taxon>Pseudomonadati</taxon>
        <taxon>Bacteroidota</taxon>
        <taxon>Cytophagia</taxon>
        <taxon>Cytophagales</taxon>
        <taxon>Rhodocytophagaceae</taxon>
        <taxon>Xanthocytophaga</taxon>
    </lineage>
</organism>
<comment type="caution">
    <text evidence="3">The sequence shown here is derived from an EMBL/GenBank/DDBJ whole genome shotgun (WGS) entry which is preliminary data.</text>
</comment>
<feature type="region of interest" description="Disordered" evidence="1">
    <location>
        <begin position="92"/>
        <end position="112"/>
    </location>
</feature>
<evidence type="ECO:0000256" key="2">
    <source>
        <dbReference type="SAM" id="Phobius"/>
    </source>
</evidence>